<gene>
    <name evidence="8" type="primary">vapC</name>
    <name evidence="10" type="ORF">RI108_13770</name>
</gene>
<evidence type="ECO:0000313" key="10">
    <source>
        <dbReference type="EMBL" id="WNC08378.1"/>
    </source>
</evidence>
<dbReference type="Pfam" id="PF01850">
    <property type="entry name" value="PIN"/>
    <property type="match status" value="1"/>
</dbReference>
<evidence type="ECO:0000256" key="1">
    <source>
        <dbReference type="ARBA" id="ARBA00001946"/>
    </source>
</evidence>
<evidence type="ECO:0000256" key="5">
    <source>
        <dbReference type="ARBA" id="ARBA00022801"/>
    </source>
</evidence>
<dbReference type="EMBL" id="CP134081">
    <property type="protein sequence ID" value="WNC08378.1"/>
    <property type="molecule type" value="Genomic_DNA"/>
</dbReference>
<protein>
    <recommendedName>
        <fullName evidence="8">Ribonuclease VapC</fullName>
        <shortName evidence="8">RNase VapC</shortName>
        <ecNumber evidence="8">3.1.-.-</ecNumber>
    </recommendedName>
    <alternativeName>
        <fullName evidence="8">Toxin VapC</fullName>
    </alternativeName>
</protein>
<dbReference type="InterPro" id="IPR022907">
    <property type="entry name" value="VapC_family"/>
</dbReference>
<sequence>MVRSLFDTNILIDHLCGRPMAGQVIQAAHGPMISLITYMEVLVGATDPKEAETLRQWMELFEVVPVSLDIAHDAVTLRRQRRIKLPDAIIWASARLAGATLVTRNTKDFPETELGVQVPYHL</sequence>
<dbReference type="PANTHER" id="PTHR33653">
    <property type="entry name" value="RIBONUCLEASE VAPC2"/>
    <property type="match status" value="1"/>
</dbReference>
<keyword evidence="4 8" id="KW-0479">Metal-binding</keyword>
<dbReference type="HAMAP" id="MF_00265">
    <property type="entry name" value="VapC_Nob1"/>
    <property type="match status" value="1"/>
</dbReference>
<dbReference type="RefSeq" id="WP_310791280.1">
    <property type="nucleotide sequence ID" value="NZ_CP134081.1"/>
</dbReference>
<feature type="binding site" evidence="8">
    <location>
        <position position="87"/>
    </location>
    <ligand>
        <name>Mg(2+)</name>
        <dbReference type="ChEBI" id="CHEBI:18420"/>
    </ligand>
</feature>
<comment type="function">
    <text evidence="8">Toxic component of a toxin-antitoxin (TA) system. An RNase.</text>
</comment>
<name>A0AAJ6LWL5_9PSED</name>
<keyword evidence="6 8" id="KW-0460">Magnesium</keyword>
<dbReference type="InterPro" id="IPR050556">
    <property type="entry name" value="Type_II_TA_system_RNase"/>
</dbReference>
<dbReference type="CDD" id="cd18737">
    <property type="entry name" value="PIN_VapC4-5_FitB-like"/>
    <property type="match status" value="1"/>
</dbReference>
<feature type="binding site" evidence="8">
    <location>
        <position position="7"/>
    </location>
    <ligand>
        <name>Mg(2+)</name>
        <dbReference type="ChEBI" id="CHEBI:18420"/>
    </ligand>
</feature>
<feature type="domain" description="PIN" evidence="9">
    <location>
        <begin position="5"/>
        <end position="111"/>
    </location>
</feature>
<dbReference type="GO" id="GO:0000287">
    <property type="term" value="F:magnesium ion binding"/>
    <property type="evidence" value="ECO:0007669"/>
    <property type="project" value="UniProtKB-UniRule"/>
</dbReference>
<keyword evidence="2 8" id="KW-1277">Toxin-antitoxin system</keyword>
<evidence type="ECO:0000256" key="8">
    <source>
        <dbReference type="HAMAP-Rule" id="MF_00265"/>
    </source>
</evidence>
<evidence type="ECO:0000256" key="7">
    <source>
        <dbReference type="ARBA" id="ARBA00038093"/>
    </source>
</evidence>
<organism evidence="10 11">
    <name type="scientific">Pseudomonas coleopterorum</name>
    <dbReference type="NCBI Taxonomy" id="1605838"/>
    <lineage>
        <taxon>Bacteria</taxon>
        <taxon>Pseudomonadati</taxon>
        <taxon>Pseudomonadota</taxon>
        <taxon>Gammaproteobacteria</taxon>
        <taxon>Pseudomonadales</taxon>
        <taxon>Pseudomonadaceae</taxon>
        <taxon>Pseudomonas</taxon>
    </lineage>
</organism>
<keyword evidence="8" id="KW-0800">Toxin</keyword>
<comment type="similarity">
    <text evidence="7 8">Belongs to the PINc/VapC protein family.</text>
</comment>
<dbReference type="GO" id="GO:0004540">
    <property type="term" value="F:RNA nuclease activity"/>
    <property type="evidence" value="ECO:0007669"/>
    <property type="project" value="InterPro"/>
</dbReference>
<proteinExistence type="inferred from homology"/>
<evidence type="ECO:0000259" key="9">
    <source>
        <dbReference type="Pfam" id="PF01850"/>
    </source>
</evidence>
<dbReference type="EC" id="3.1.-.-" evidence="8"/>
<dbReference type="InterPro" id="IPR029060">
    <property type="entry name" value="PIN-like_dom_sf"/>
</dbReference>
<comment type="cofactor">
    <cofactor evidence="1 8">
        <name>Mg(2+)</name>
        <dbReference type="ChEBI" id="CHEBI:18420"/>
    </cofactor>
</comment>
<evidence type="ECO:0000256" key="3">
    <source>
        <dbReference type="ARBA" id="ARBA00022722"/>
    </source>
</evidence>
<dbReference type="Proteomes" id="UP001258207">
    <property type="component" value="Chromosome"/>
</dbReference>
<evidence type="ECO:0000256" key="2">
    <source>
        <dbReference type="ARBA" id="ARBA00022649"/>
    </source>
</evidence>
<reference evidence="10" key="1">
    <citation type="submission" date="2023-09" db="EMBL/GenBank/DDBJ databases">
        <title>First report of Pseudomonas coleopterorum DJ13 causing leaf spot on Rhododendron pulchrum Sweet in China.</title>
        <authorList>
            <person name="Zhang Y."/>
        </authorList>
    </citation>
    <scope>NUCLEOTIDE SEQUENCE</scope>
    <source>
        <strain evidence="10">DJ13</strain>
    </source>
</reference>
<evidence type="ECO:0000313" key="11">
    <source>
        <dbReference type="Proteomes" id="UP001258207"/>
    </source>
</evidence>
<dbReference type="GO" id="GO:0090729">
    <property type="term" value="F:toxin activity"/>
    <property type="evidence" value="ECO:0007669"/>
    <property type="project" value="UniProtKB-KW"/>
</dbReference>
<evidence type="ECO:0000256" key="4">
    <source>
        <dbReference type="ARBA" id="ARBA00022723"/>
    </source>
</evidence>
<keyword evidence="5 8" id="KW-0378">Hydrolase</keyword>
<dbReference type="SUPFAM" id="SSF88723">
    <property type="entry name" value="PIN domain-like"/>
    <property type="match status" value="1"/>
</dbReference>
<dbReference type="Gene3D" id="3.40.50.1010">
    <property type="entry name" value="5'-nuclease"/>
    <property type="match status" value="1"/>
</dbReference>
<accession>A0AAJ6LWL5</accession>
<keyword evidence="3 8" id="KW-0540">Nuclease</keyword>
<dbReference type="PANTHER" id="PTHR33653:SF1">
    <property type="entry name" value="RIBONUCLEASE VAPC2"/>
    <property type="match status" value="1"/>
</dbReference>
<dbReference type="InterPro" id="IPR002716">
    <property type="entry name" value="PIN_dom"/>
</dbReference>
<dbReference type="GO" id="GO:0016787">
    <property type="term" value="F:hydrolase activity"/>
    <property type="evidence" value="ECO:0007669"/>
    <property type="project" value="UniProtKB-KW"/>
</dbReference>
<dbReference type="AlphaFoldDB" id="A0AAJ6LWL5"/>
<evidence type="ECO:0000256" key="6">
    <source>
        <dbReference type="ARBA" id="ARBA00022842"/>
    </source>
</evidence>